<organism evidence="1 2">
    <name type="scientific">Nocardioides mesophilus</name>
    <dbReference type="NCBI Taxonomy" id="433659"/>
    <lineage>
        <taxon>Bacteria</taxon>
        <taxon>Bacillati</taxon>
        <taxon>Actinomycetota</taxon>
        <taxon>Actinomycetes</taxon>
        <taxon>Propionibacteriales</taxon>
        <taxon>Nocardioidaceae</taxon>
        <taxon>Nocardioides</taxon>
    </lineage>
</organism>
<proteinExistence type="predicted"/>
<dbReference type="EMBL" id="CP060713">
    <property type="protein sequence ID" value="QNN51937.1"/>
    <property type="molecule type" value="Genomic_DNA"/>
</dbReference>
<dbReference type="InterPro" id="IPR021247">
    <property type="entry name" value="DUF2785"/>
</dbReference>
<gene>
    <name evidence="1" type="ORF">H9L09_15615</name>
</gene>
<dbReference type="RefSeq" id="WP_187577780.1">
    <property type="nucleotide sequence ID" value="NZ_CP060713.1"/>
</dbReference>
<sequence length="278" mass="30686">MESAFWDRVVAEGHKVPVDRSLTDLTTELTTMLGDPDPHRRDALAFEVLATWVAEGVYDHLLEGLGDGMASGLLVGIGQRDTDTVFRRSFSALVLAQCLGRDNEQHLLPPDTVLRWGDRLAGWLVREQDLRGFVEGKGWAHAIAHGADALGALAGSEAVGRLELTVLLDVIADRLLLDSDQRFLHGEDDRLAMATLEVLRRDLLGMEVLEPWVARLSGAARFDVDSPGDPYRVAGDVRAYLRALYLQLSLAPRPPAVRADLLLVLIEQLRLVDPYLRS</sequence>
<evidence type="ECO:0000313" key="1">
    <source>
        <dbReference type="EMBL" id="QNN51937.1"/>
    </source>
</evidence>
<keyword evidence="2" id="KW-1185">Reference proteome</keyword>
<dbReference type="AlphaFoldDB" id="A0A7G9R8L2"/>
<dbReference type="Proteomes" id="UP000515947">
    <property type="component" value="Chromosome"/>
</dbReference>
<dbReference type="Pfam" id="PF10978">
    <property type="entry name" value="DUF2785"/>
    <property type="match status" value="1"/>
</dbReference>
<dbReference type="KEGG" id="nmes:H9L09_15615"/>
<evidence type="ECO:0000313" key="2">
    <source>
        <dbReference type="Proteomes" id="UP000515947"/>
    </source>
</evidence>
<protein>
    <submittedName>
        <fullName evidence="1">DUF2785 domain-containing protein</fullName>
    </submittedName>
</protein>
<accession>A0A7G9R8L2</accession>
<reference evidence="1 2" key="1">
    <citation type="submission" date="2020-08" db="EMBL/GenBank/DDBJ databases">
        <title>Genome sequence of Nocardioides mesophilus KACC 16243T.</title>
        <authorList>
            <person name="Hyun D.-W."/>
            <person name="Bae J.-W."/>
        </authorList>
    </citation>
    <scope>NUCLEOTIDE SEQUENCE [LARGE SCALE GENOMIC DNA]</scope>
    <source>
        <strain evidence="1 2">KACC 16243</strain>
    </source>
</reference>
<name>A0A7G9R8L2_9ACTN</name>